<protein>
    <recommendedName>
        <fullName evidence="2">AB hydrolase-1 domain-containing protein</fullName>
    </recommendedName>
</protein>
<dbReference type="InterPro" id="IPR029058">
    <property type="entry name" value="AB_hydrolase_fold"/>
</dbReference>
<evidence type="ECO:0000313" key="3">
    <source>
        <dbReference type="EMBL" id="KAK9904886.1"/>
    </source>
</evidence>
<gene>
    <name evidence="3" type="ORF">WJX75_004869</name>
</gene>
<name>A0ABR2YGQ4_9CHLO</name>
<accession>A0ABR2YGQ4</accession>
<dbReference type="InterPro" id="IPR000073">
    <property type="entry name" value="AB_hydrolase_1"/>
</dbReference>
<dbReference type="Proteomes" id="UP001491310">
    <property type="component" value="Unassembled WGS sequence"/>
</dbReference>
<feature type="domain" description="AB hydrolase-1" evidence="2">
    <location>
        <begin position="120"/>
        <end position="366"/>
    </location>
</feature>
<dbReference type="PIRSF" id="PIRSF005211">
    <property type="entry name" value="Ab_hydro_YheT"/>
    <property type="match status" value="1"/>
</dbReference>
<reference evidence="3 4" key="1">
    <citation type="journal article" date="2024" name="Nat. Commun.">
        <title>Phylogenomics reveals the evolutionary origins of lichenization in chlorophyte algae.</title>
        <authorList>
            <person name="Puginier C."/>
            <person name="Libourel C."/>
            <person name="Otte J."/>
            <person name="Skaloud P."/>
            <person name="Haon M."/>
            <person name="Grisel S."/>
            <person name="Petersen M."/>
            <person name="Berrin J.G."/>
            <person name="Delaux P.M."/>
            <person name="Dal Grande F."/>
            <person name="Keller J."/>
        </authorList>
    </citation>
    <scope>NUCLEOTIDE SEQUENCE [LARGE SCALE GENOMIC DNA]</scope>
    <source>
        <strain evidence="3 4">SAG 216-7</strain>
    </source>
</reference>
<evidence type="ECO:0000259" key="2">
    <source>
        <dbReference type="Pfam" id="PF12697"/>
    </source>
</evidence>
<comment type="similarity">
    <text evidence="1">Belongs to the AB hydrolase superfamily. AB hydrolase 4 family.</text>
</comment>
<dbReference type="Gene3D" id="3.40.50.1820">
    <property type="entry name" value="alpha/beta hydrolase"/>
    <property type="match status" value="1"/>
</dbReference>
<dbReference type="InterPro" id="IPR012020">
    <property type="entry name" value="ABHD4"/>
</dbReference>
<dbReference type="Pfam" id="PF12697">
    <property type="entry name" value="Abhydrolase_6"/>
    <property type="match status" value="1"/>
</dbReference>
<organism evidence="3 4">
    <name type="scientific">Coccomyxa subellipsoidea</name>
    <dbReference type="NCBI Taxonomy" id="248742"/>
    <lineage>
        <taxon>Eukaryota</taxon>
        <taxon>Viridiplantae</taxon>
        <taxon>Chlorophyta</taxon>
        <taxon>core chlorophytes</taxon>
        <taxon>Trebouxiophyceae</taxon>
        <taxon>Trebouxiophyceae incertae sedis</taxon>
        <taxon>Coccomyxaceae</taxon>
        <taxon>Coccomyxa</taxon>
    </lineage>
</organism>
<sequence length="395" mass="44592">MDCSPTTHSLVSRLRYCVRWCLEWDIQNLSELHEWLLGARAPNLYAANGLIGEIARDLLSRKYLPTPFGSLLQSLLFALPKWGNLQYHRMLVRLPDEGIIGLDSYKWQECKRLPSTAPVLLVLHGITGDSRQWHITSLCSAALAQGWRPVAMTYRGCGDLPLESPMIYSAVDTSDLHAAVERVRQDYPDAPIFLAGFSLGAMLVTKYLADIKSGKLQPAGQRPVAAVAASSPFDIGSAWKRLAAASWFDPGHWIQWAVVIRWMWYVQRHAKMLSRIDAFDKRAFWRSRSMVSVDVTLTCKVLGYDNVERYYKDANSLPYIHSICTPCLFIVSEDDPFVRELPIDECRKNQNTVLAVTRHGGHCAHLQGLWPFNPSYIDESAVIFLKAVLRDVSAT</sequence>
<keyword evidence="4" id="KW-1185">Reference proteome</keyword>
<dbReference type="InterPro" id="IPR050960">
    <property type="entry name" value="AB_hydrolase_4_sf"/>
</dbReference>
<evidence type="ECO:0000313" key="4">
    <source>
        <dbReference type="Proteomes" id="UP001491310"/>
    </source>
</evidence>
<dbReference type="EMBL" id="JALJOT010000012">
    <property type="protein sequence ID" value="KAK9904886.1"/>
    <property type="molecule type" value="Genomic_DNA"/>
</dbReference>
<dbReference type="PANTHER" id="PTHR10794:SF63">
    <property type="entry name" value="ALPHA_BETA HYDROLASE 1, ISOFORM A"/>
    <property type="match status" value="1"/>
</dbReference>
<dbReference type="PANTHER" id="PTHR10794">
    <property type="entry name" value="ABHYDROLASE DOMAIN-CONTAINING PROTEIN"/>
    <property type="match status" value="1"/>
</dbReference>
<evidence type="ECO:0000256" key="1">
    <source>
        <dbReference type="ARBA" id="ARBA00010884"/>
    </source>
</evidence>
<comment type="caution">
    <text evidence="3">The sequence shown here is derived from an EMBL/GenBank/DDBJ whole genome shotgun (WGS) entry which is preliminary data.</text>
</comment>
<proteinExistence type="inferred from homology"/>
<dbReference type="SUPFAM" id="SSF53474">
    <property type="entry name" value="alpha/beta-Hydrolases"/>
    <property type="match status" value="1"/>
</dbReference>